<dbReference type="EMBL" id="JACEFF010000562">
    <property type="protein sequence ID" value="KAH9635298.1"/>
    <property type="molecule type" value="Genomic_DNA"/>
</dbReference>
<organism evidence="1 2">
    <name type="scientific">Spodoptera exigua</name>
    <name type="common">Beet armyworm</name>
    <name type="synonym">Noctua fulgens</name>
    <dbReference type="NCBI Taxonomy" id="7107"/>
    <lineage>
        <taxon>Eukaryota</taxon>
        <taxon>Metazoa</taxon>
        <taxon>Ecdysozoa</taxon>
        <taxon>Arthropoda</taxon>
        <taxon>Hexapoda</taxon>
        <taxon>Insecta</taxon>
        <taxon>Pterygota</taxon>
        <taxon>Neoptera</taxon>
        <taxon>Endopterygota</taxon>
        <taxon>Lepidoptera</taxon>
        <taxon>Glossata</taxon>
        <taxon>Ditrysia</taxon>
        <taxon>Noctuoidea</taxon>
        <taxon>Noctuidae</taxon>
        <taxon>Amphipyrinae</taxon>
        <taxon>Spodoptera</taxon>
    </lineage>
</organism>
<dbReference type="Proteomes" id="UP000814243">
    <property type="component" value="Unassembled WGS sequence"/>
</dbReference>
<reference evidence="1" key="1">
    <citation type="journal article" date="2021" name="G3 (Bethesda)">
        <title>Genome and transcriptome analysis of the beet armyworm Spodoptera exigua reveals targets for pest control. .</title>
        <authorList>
            <person name="Simon S."/>
            <person name="Breeschoten T."/>
            <person name="Jansen H.J."/>
            <person name="Dirks R.P."/>
            <person name="Schranz M.E."/>
            <person name="Ros V.I.D."/>
        </authorList>
    </citation>
    <scope>NUCLEOTIDE SEQUENCE</scope>
    <source>
        <strain evidence="1">TB_SE_WUR_2020</strain>
    </source>
</reference>
<evidence type="ECO:0000313" key="2">
    <source>
        <dbReference type="Proteomes" id="UP000814243"/>
    </source>
</evidence>
<name>A0A922SFS1_SPOEX</name>
<gene>
    <name evidence="1" type="ORF">HF086_004167</name>
</gene>
<accession>A0A922SFS1</accession>
<protein>
    <submittedName>
        <fullName evidence="1">Uncharacterized protein</fullName>
    </submittedName>
</protein>
<comment type="caution">
    <text evidence="1">The sequence shown here is derived from an EMBL/GenBank/DDBJ whole genome shotgun (WGS) entry which is preliminary data.</text>
</comment>
<dbReference type="AlphaFoldDB" id="A0A922SFS1"/>
<sequence>MIDYCNKTLPTQHVVALVSVRYTWQQAYKSYIVALLSYRIGSARRVTEGAPLTNGEVERAKFPPRLLAGDGDPDFGTPV</sequence>
<evidence type="ECO:0000313" key="1">
    <source>
        <dbReference type="EMBL" id="KAH9635298.1"/>
    </source>
</evidence>
<proteinExistence type="predicted"/>